<evidence type="ECO:0000256" key="1">
    <source>
        <dbReference type="SAM" id="MobiDB-lite"/>
    </source>
</evidence>
<keyword evidence="3" id="KW-1185">Reference proteome</keyword>
<comment type="caution">
    <text evidence="2">The sequence shown here is derived from an EMBL/GenBank/DDBJ whole genome shotgun (WGS) entry which is preliminary data.</text>
</comment>
<dbReference type="AlphaFoldDB" id="A0A7W3N0P8"/>
<feature type="compositionally biased region" description="Polar residues" evidence="1">
    <location>
        <begin position="14"/>
        <end position="62"/>
    </location>
</feature>
<feature type="region of interest" description="Disordered" evidence="1">
    <location>
        <begin position="1"/>
        <end position="62"/>
    </location>
</feature>
<organism evidence="2 3">
    <name type="scientific">Thermomonospora cellulosilytica</name>
    <dbReference type="NCBI Taxonomy" id="1411118"/>
    <lineage>
        <taxon>Bacteria</taxon>
        <taxon>Bacillati</taxon>
        <taxon>Actinomycetota</taxon>
        <taxon>Actinomycetes</taxon>
        <taxon>Streptosporangiales</taxon>
        <taxon>Thermomonosporaceae</taxon>
        <taxon>Thermomonospora</taxon>
    </lineage>
</organism>
<accession>A0A7W3N0P8</accession>
<proteinExistence type="predicted"/>
<reference evidence="2 3" key="1">
    <citation type="submission" date="2020-08" db="EMBL/GenBank/DDBJ databases">
        <title>Sequencing the genomes of 1000 actinobacteria strains.</title>
        <authorList>
            <person name="Klenk H.-P."/>
        </authorList>
    </citation>
    <scope>NUCLEOTIDE SEQUENCE [LARGE SCALE GENOMIC DNA]</scope>
    <source>
        <strain evidence="2 3">DSM 45823</strain>
    </source>
</reference>
<gene>
    <name evidence="2" type="ORF">HNR21_004184</name>
</gene>
<dbReference type="Proteomes" id="UP000539313">
    <property type="component" value="Unassembled WGS sequence"/>
</dbReference>
<dbReference type="EMBL" id="JACJII010000001">
    <property type="protein sequence ID" value="MBA9005302.1"/>
    <property type="molecule type" value="Genomic_DNA"/>
</dbReference>
<evidence type="ECO:0000313" key="2">
    <source>
        <dbReference type="EMBL" id="MBA9005302.1"/>
    </source>
</evidence>
<sequence>MPLIPLSSRGRRQSVLTSYTETKNPPLTRPTETAASSPRPSWTLSVSQVPPSVAGLTSESVSFGRSGSDMSMTLTPLFLAVTALGRIVPRYWHSPYDAPTVPCPCPW</sequence>
<name>A0A7W3N0P8_9ACTN</name>
<protein>
    <submittedName>
        <fullName evidence="2">Uncharacterized protein</fullName>
    </submittedName>
</protein>
<dbReference type="RefSeq" id="WP_182706515.1">
    <property type="nucleotide sequence ID" value="NZ_JACJII010000001.1"/>
</dbReference>
<evidence type="ECO:0000313" key="3">
    <source>
        <dbReference type="Proteomes" id="UP000539313"/>
    </source>
</evidence>